<organism evidence="3 4">
    <name type="scientific">Chitinimonas taiwanensis DSM 18899</name>
    <dbReference type="NCBI Taxonomy" id="1121279"/>
    <lineage>
        <taxon>Bacteria</taxon>
        <taxon>Pseudomonadati</taxon>
        <taxon>Pseudomonadota</taxon>
        <taxon>Betaproteobacteria</taxon>
        <taxon>Neisseriales</taxon>
        <taxon>Chitinibacteraceae</taxon>
        <taxon>Chitinimonas</taxon>
    </lineage>
</organism>
<evidence type="ECO:0000313" key="3">
    <source>
        <dbReference type="EMBL" id="SFZ77423.1"/>
    </source>
</evidence>
<feature type="chain" id="PRO_5012995753" evidence="1">
    <location>
        <begin position="30"/>
        <end position="253"/>
    </location>
</feature>
<dbReference type="NCBIfam" id="NF041927">
    <property type="entry name" value="Xrt_dep_XDP1"/>
    <property type="match status" value="1"/>
</dbReference>
<dbReference type="Pfam" id="PF07589">
    <property type="entry name" value="PEP-CTERM"/>
    <property type="match status" value="1"/>
</dbReference>
<dbReference type="OrthoDB" id="8544832at2"/>
<evidence type="ECO:0000259" key="2">
    <source>
        <dbReference type="Pfam" id="PF07589"/>
    </source>
</evidence>
<gene>
    <name evidence="3" type="ORF">SAMN02745887_02414</name>
</gene>
<reference evidence="3 4" key="1">
    <citation type="submission" date="2016-11" db="EMBL/GenBank/DDBJ databases">
        <authorList>
            <person name="Jaros S."/>
            <person name="Januszkiewicz K."/>
            <person name="Wedrychowicz H."/>
        </authorList>
    </citation>
    <scope>NUCLEOTIDE SEQUENCE [LARGE SCALE GENOMIC DNA]</scope>
    <source>
        <strain evidence="3 4">DSM 18899</strain>
    </source>
</reference>
<sequence>MKRFTEGLIVRIQLKLFSALAMFALPAMAATTWTLGSTPGMTVSAYANTGGTNNSTNAANNGALQTIQAATVNWYSGGVGVRNADACTSGSYCDVNEANNPEHSVDNQQRYDMILLSFTAEVMLTGVKLGWFSNDSDITVMAYTGNDIPTLVGKRYDQLTGWASIGNYSDVGDTATKAINADKVVSSYWLVGAYNPLANPNGGAVTGSGYDYIKIASVTSDVPPTIKVPEPGSLALAGLGLLGVVALRRRKVF</sequence>
<evidence type="ECO:0000256" key="1">
    <source>
        <dbReference type="SAM" id="SignalP"/>
    </source>
</evidence>
<proteinExistence type="predicted"/>
<name>A0A1K2HKX4_9NEIS</name>
<dbReference type="NCBIfam" id="TIGR02595">
    <property type="entry name" value="PEP_CTERM"/>
    <property type="match status" value="1"/>
</dbReference>
<keyword evidence="4" id="KW-1185">Reference proteome</keyword>
<evidence type="ECO:0000313" key="4">
    <source>
        <dbReference type="Proteomes" id="UP000186513"/>
    </source>
</evidence>
<dbReference type="InterPro" id="IPR049672">
    <property type="entry name" value="Xrt_dep_XDP1"/>
</dbReference>
<dbReference type="Proteomes" id="UP000186513">
    <property type="component" value="Unassembled WGS sequence"/>
</dbReference>
<accession>A0A1K2HKX4</accession>
<dbReference type="AlphaFoldDB" id="A0A1K2HKX4"/>
<dbReference type="RefSeq" id="WP_072428923.1">
    <property type="nucleotide sequence ID" value="NZ_FPKR01000009.1"/>
</dbReference>
<feature type="domain" description="Ice-binding protein C-terminal" evidence="2">
    <location>
        <begin position="228"/>
        <end position="250"/>
    </location>
</feature>
<dbReference type="EMBL" id="FPKR01000009">
    <property type="protein sequence ID" value="SFZ77423.1"/>
    <property type="molecule type" value="Genomic_DNA"/>
</dbReference>
<protein>
    <submittedName>
        <fullName evidence="3">PEP-CTERM protein-sorting domain-containing protein</fullName>
    </submittedName>
</protein>
<dbReference type="STRING" id="1121279.SAMN02745887_02414"/>
<dbReference type="InterPro" id="IPR013424">
    <property type="entry name" value="Ice-binding_C"/>
</dbReference>
<keyword evidence="1" id="KW-0732">Signal</keyword>
<feature type="signal peptide" evidence="1">
    <location>
        <begin position="1"/>
        <end position="29"/>
    </location>
</feature>